<feature type="transmembrane region" description="Helical" evidence="7">
    <location>
        <begin position="103"/>
        <end position="124"/>
    </location>
</feature>
<evidence type="ECO:0000256" key="5">
    <source>
        <dbReference type="ARBA" id="ARBA00023136"/>
    </source>
</evidence>
<reference evidence="9" key="1">
    <citation type="journal article" date="2023" name="Commun. Biol.">
        <title>Genome analysis of Parmales, the sister group of diatoms, reveals the evolutionary specialization of diatoms from phago-mixotrophs to photoautotrophs.</title>
        <authorList>
            <person name="Ban H."/>
            <person name="Sato S."/>
            <person name="Yoshikawa S."/>
            <person name="Yamada K."/>
            <person name="Nakamura Y."/>
            <person name="Ichinomiya M."/>
            <person name="Sato N."/>
            <person name="Blanc-Mathieu R."/>
            <person name="Endo H."/>
            <person name="Kuwata A."/>
            <person name="Ogata H."/>
        </authorList>
    </citation>
    <scope>NUCLEOTIDE SEQUENCE [LARGE SCALE GENOMIC DNA]</scope>
    <source>
        <strain evidence="9">NIES 3700</strain>
    </source>
</reference>
<keyword evidence="5 7" id="KW-0472">Membrane</keyword>
<evidence type="ECO:0000256" key="6">
    <source>
        <dbReference type="SAM" id="MobiDB-lite"/>
    </source>
</evidence>
<sequence length="278" mass="30144">MKHVGTRALKPTSQGPTSLGRTLGSTTKEYCKDAGVQFLIVVRCSGVDIEADMRDWVNSGKGFPFDQMSKEAHEILIHFLCTIAVQIRVLMKMSRIGVAMKLMLPLGLGYADVLTDFLVAKSYYDVGKVGTAYATAVFAVFSIVIQALFTFFQYGRKSKRERLGHTLLALLGLAPLPEGWSVWTGKEDVELMFTGGQMYAAMIVIEIGGESIPESIIQIGGLLDTNYGDIQTIQIIGVISSIVSAAFIMTDANLGINLSKYLSTPGIWGGRANFLGAL</sequence>
<comment type="similarity">
    <text evidence="2">Belongs to the XK family.</text>
</comment>
<feature type="transmembrane region" description="Helical" evidence="7">
    <location>
        <begin position="130"/>
        <end position="152"/>
    </location>
</feature>
<evidence type="ECO:0000313" key="9">
    <source>
        <dbReference type="Proteomes" id="UP001165122"/>
    </source>
</evidence>
<keyword evidence="9" id="KW-1185">Reference proteome</keyword>
<evidence type="ECO:0000256" key="3">
    <source>
        <dbReference type="ARBA" id="ARBA00022692"/>
    </source>
</evidence>
<keyword evidence="3 7" id="KW-0812">Transmembrane</keyword>
<evidence type="ECO:0000256" key="2">
    <source>
        <dbReference type="ARBA" id="ARBA00008789"/>
    </source>
</evidence>
<evidence type="ECO:0000313" key="8">
    <source>
        <dbReference type="EMBL" id="GMI17660.1"/>
    </source>
</evidence>
<name>A0A9W7L083_9STRA</name>
<evidence type="ECO:0000256" key="4">
    <source>
        <dbReference type="ARBA" id="ARBA00022989"/>
    </source>
</evidence>
<keyword evidence="4 7" id="KW-1133">Transmembrane helix</keyword>
<organism evidence="8 9">
    <name type="scientific">Triparma laevis f. longispina</name>
    <dbReference type="NCBI Taxonomy" id="1714387"/>
    <lineage>
        <taxon>Eukaryota</taxon>
        <taxon>Sar</taxon>
        <taxon>Stramenopiles</taxon>
        <taxon>Ochrophyta</taxon>
        <taxon>Bolidophyceae</taxon>
        <taxon>Parmales</taxon>
        <taxon>Triparmaceae</taxon>
        <taxon>Triparma</taxon>
    </lineage>
</organism>
<evidence type="ECO:0000256" key="1">
    <source>
        <dbReference type="ARBA" id="ARBA00004141"/>
    </source>
</evidence>
<accession>A0A9W7L083</accession>
<dbReference type="GO" id="GO:0005886">
    <property type="term" value="C:plasma membrane"/>
    <property type="evidence" value="ECO:0007669"/>
    <property type="project" value="UniProtKB-ARBA"/>
</dbReference>
<dbReference type="InterPro" id="IPR018629">
    <property type="entry name" value="XK-rel"/>
</dbReference>
<comment type="subcellular location">
    <subcellularLocation>
        <location evidence="1">Membrane</location>
        <topology evidence="1">Multi-pass membrane protein</topology>
    </subcellularLocation>
</comment>
<proteinExistence type="inferred from homology"/>
<dbReference type="Proteomes" id="UP001165122">
    <property type="component" value="Unassembled WGS sequence"/>
</dbReference>
<protein>
    <submittedName>
        <fullName evidence="8">Uncharacterized protein</fullName>
    </submittedName>
</protein>
<dbReference type="Pfam" id="PF09815">
    <property type="entry name" value="XK-related"/>
    <property type="match status" value="1"/>
</dbReference>
<evidence type="ECO:0000256" key="7">
    <source>
        <dbReference type="SAM" id="Phobius"/>
    </source>
</evidence>
<feature type="region of interest" description="Disordered" evidence="6">
    <location>
        <begin position="1"/>
        <end position="21"/>
    </location>
</feature>
<gene>
    <name evidence="8" type="ORF">TrLO_g10536</name>
</gene>
<dbReference type="AlphaFoldDB" id="A0A9W7L083"/>
<feature type="compositionally biased region" description="Polar residues" evidence="6">
    <location>
        <begin position="11"/>
        <end position="21"/>
    </location>
</feature>
<comment type="caution">
    <text evidence="8">The sequence shown here is derived from an EMBL/GenBank/DDBJ whole genome shotgun (WGS) entry which is preliminary data.</text>
</comment>
<dbReference type="EMBL" id="BRXW01000301">
    <property type="protein sequence ID" value="GMI17660.1"/>
    <property type="molecule type" value="Genomic_DNA"/>
</dbReference>